<dbReference type="SUPFAM" id="SSF56801">
    <property type="entry name" value="Acetyl-CoA synthetase-like"/>
    <property type="match status" value="1"/>
</dbReference>
<sequence>MPRGLVRAAFTAKSALLQGRIRREFRRMLDADVEEPAVRERRQRAEAMSLARLAWDRTDFYRAHYAAAGIRRQDLDDPEAFESLPPVTKEHLREHRDGFLVSGTTARDTLPSSTGGSTGEPLTVLHDRESPVAAMWWRIHRWWGVHPGDHLAMIQRERRTPRQQALERAQWWPTERLTLDARTMTADGMRAFVDRMERVRPPLLTGYVGGVHELARFVAGRGSPPPPLLAVGVTAAPLTPSQRADIERAFSAPVYDQYRSAEVPWMAGECRAHAGLHVLADLRVLEVVDASARRATGIGDVLVTDLRNRRFPLIRYRMGDRTQHLDGACPCGLTLPRIDAVQGRTSDVLRFASGRMVTGGLTGLFNTAPDAVRQFQIHQHADHSITLRCVPGVRGAADPRLDEALERLRGLVDGEAPVRLELVDEIRHDRGKVRVVLSDLPVSGA</sequence>
<accession>A0A2M9CKM1</accession>
<dbReference type="InterPro" id="IPR042099">
    <property type="entry name" value="ANL_N_sf"/>
</dbReference>
<dbReference type="InterPro" id="IPR053158">
    <property type="entry name" value="CapK_Type1_Caps_Biosynth"/>
</dbReference>
<gene>
    <name evidence="2" type="ORF">CLV46_2018</name>
</gene>
<dbReference type="RefSeq" id="WP_157802293.1">
    <property type="nucleotide sequence ID" value="NZ_PGFF01000001.1"/>
</dbReference>
<reference evidence="2 3" key="1">
    <citation type="submission" date="2017-11" db="EMBL/GenBank/DDBJ databases">
        <title>Genomic Encyclopedia of Archaeal and Bacterial Type Strains, Phase II (KMG-II): From Individual Species to Whole Genera.</title>
        <authorList>
            <person name="Goeker M."/>
        </authorList>
    </citation>
    <scope>NUCLEOTIDE SEQUENCE [LARGE SCALE GENOMIC DNA]</scope>
    <source>
        <strain evidence="2 3">DSM 27393</strain>
    </source>
</reference>
<keyword evidence="2" id="KW-0436">Ligase</keyword>
<dbReference type="EMBL" id="PGFF01000001">
    <property type="protein sequence ID" value="PJJ72446.1"/>
    <property type="molecule type" value="Genomic_DNA"/>
</dbReference>
<keyword evidence="3" id="KW-1185">Reference proteome</keyword>
<dbReference type="AlphaFoldDB" id="A0A2M9CKM1"/>
<evidence type="ECO:0000313" key="2">
    <source>
        <dbReference type="EMBL" id="PJJ72446.1"/>
    </source>
</evidence>
<comment type="caution">
    <text evidence="2">The sequence shown here is derived from an EMBL/GenBank/DDBJ whole genome shotgun (WGS) entry which is preliminary data.</text>
</comment>
<protein>
    <submittedName>
        <fullName evidence="2">Phenylacetate-CoA ligase</fullName>
    </submittedName>
</protein>
<dbReference type="OrthoDB" id="580775at2"/>
<proteinExistence type="predicted"/>
<dbReference type="Proteomes" id="UP000228758">
    <property type="component" value="Unassembled WGS sequence"/>
</dbReference>
<evidence type="ECO:0000256" key="1">
    <source>
        <dbReference type="SAM" id="MobiDB-lite"/>
    </source>
</evidence>
<dbReference type="PANTHER" id="PTHR36932">
    <property type="entry name" value="CAPSULAR POLYSACCHARIDE BIOSYNTHESIS PROTEIN"/>
    <property type="match status" value="1"/>
</dbReference>
<name>A0A2M9CKM1_9MICO</name>
<feature type="compositionally biased region" description="Polar residues" evidence="1">
    <location>
        <begin position="104"/>
        <end position="115"/>
    </location>
</feature>
<dbReference type="PANTHER" id="PTHR36932:SF1">
    <property type="entry name" value="CAPSULAR POLYSACCHARIDE BIOSYNTHESIS PROTEIN"/>
    <property type="match status" value="1"/>
</dbReference>
<evidence type="ECO:0000313" key="3">
    <source>
        <dbReference type="Proteomes" id="UP000228758"/>
    </source>
</evidence>
<dbReference type="Gene3D" id="3.40.50.12780">
    <property type="entry name" value="N-terminal domain of ligase-like"/>
    <property type="match status" value="1"/>
</dbReference>
<organism evidence="2 3">
    <name type="scientific">Diaminobutyricimonas aerilata</name>
    <dbReference type="NCBI Taxonomy" id="1162967"/>
    <lineage>
        <taxon>Bacteria</taxon>
        <taxon>Bacillati</taxon>
        <taxon>Actinomycetota</taxon>
        <taxon>Actinomycetes</taxon>
        <taxon>Micrococcales</taxon>
        <taxon>Microbacteriaceae</taxon>
        <taxon>Diaminobutyricimonas</taxon>
    </lineage>
</organism>
<dbReference type="GO" id="GO:0016874">
    <property type="term" value="F:ligase activity"/>
    <property type="evidence" value="ECO:0007669"/>
    <property type="project" value="UniProtKB-KW"/>
</dbReference>
<feature type="region of interest" description="Disordered" evidence="1">
    <location>
        <begin position="104"/>
        <end position="123"/>
    </location>
</feature>